<dbReference type="RefSeq" id="WP_089685735.1">
    <property type="nucleotide sequence ID" value="NZ_FNFO01000009.1"/>
</dbReference>
<name>A0A1G9PFQ1_9BACT</name>
<protein>
    <submittedName>
        <fullName evidence="1">Uncharacterized protein</fullName>
    </submittedName>
</protein>
<evidence type="ECO:0000313" key="1">
    <source>
        <dbReference type="EMBL" id="SDL97610.1"/>
    </source>
</evidence>
<dbReference type="EMBL" id="FNFO01000009">
    <property type="protein sequence ID" value="SDL97610.1"/>
    <property type="molecule type" value="Genomic_DNA"/>
</dbReference>
<dbReference type="Proteomes" id="UP000198510">
    <property type="component" value="Unassembled WGS sequence"/>
</dbReference>
<sequence>MSGETIAKDFAAQYYLDYYANNLVVENMKGQTRVYYFDRAMRLLDQNSIFQHLNVNTLDDTTWRLLENYTDIEQIAGQPVFGTGPDGIAAHAAQYCQERDLPPRVGTWFADFVEQCFVGFGFNQYHEEGILCDTSDFGWTPENVRLYIDPLTQAKALRHSQRGPNRNLHTVQLNDAALNYNRDLAPFFFRALVF</sequence>
<keyword evidence="2" id="KW-1185">Reference proteome</keyword>
<evidence type="ECO:0000313" key="2">
    <source>
        <dbReference type="Proteomes" id="UP000198510"/>
    </source>
</evidence>
<reference evidence="1 2" key="1">
    <citation type="submission" date="2016-10" db="EMBL/GenBank/DDBJ databases">
        <authorList>
            <person name="de Groot N.N."/>
        </authorList>
    </citation>
    <scope>NUCLEOTIDE SEQUENCE [LARGE SCALE GENOMIC DNA]</scope>
    <source>
        <strain evidence="1 2">DSM 25186</strain>
    </source>
</reference>
<proteinExistence type="predicted"/>
<accession>A0A1G9PFQ1</accession>
<organism evidence="1 2">
    <name type="scientific">Catalinimonas alkaloidigena</name>
    <dbReference type="NCBI Taxonomy" id="1075417"/>
    <lineage>
        <taxon>Bacteria</taxon>
        <taxon>Pseudomonadati</taxon>
        <taxon>Bacteroidota</taxon>
        <taxon>Cytophagia</taxon>
        <taxon>Cytophagales</taxon>
        <taxon>Catalimonadaceae</taxon>
        <taxon>Catalinimonas</taxon>
    </lineage>
</organism>
<dbReference type="AlphaFoldDB" id="A0A1G9PFQ1"/>
<gene>
    <name evidence="1" type="ORF">SAMN05421823_109181</name>
</gene>